<reference evidence="2" key="1">
    <citation type="submission" date="2018-07" db="EMBL/GenBank/DDBJ databases">
        <authorList>
            <consortium name="Genoscope - CEA"/>
            <person name="William W."/>
        </authorList>
    </citation>
    <scope>NUCLEOTIDE SEQUENCE</scope>
    <source>
        <strain evidence="2">IK1</strain>
    </source>
</reference>
<protein>
    <submittedName>
        <fullName evidence="2">Uncharacterized protein</fullName>
    </submittedName>
</protein>
<sequence>MRCNYFKGPSLFDFREYENITAFLYLNVLLFKHLTFTQYLLSRKNCVYEENNF</sequence>
<organism evidence="2">
    <name type="scientific">Uncultured Desulfatiglans sp</name>
    <dbReference type="NCBI Taxonomy" id="1748965"/>
    <lineage>
        <taxon>Bacteria</taxon>
        <taxon>Pseudomonadati</taxon>
        <taxon>Thermodesulfobacteriota</taxon>
        <taxon>Desulfobacteria</taxon>
        <taxon>Desulfatiglandales</taxon>
        <taxon>Desulfatiglandaceae</taxon>
        <taxon>Desulfatiglans</taxon>
        <taxon>environmental samples</taxon>
    </lineage>
</organism>
<keyword evidence="1" id="KW-0472">Membrane</keyword>
<feature type="transmembrane region" description="Helical" evidence="1">
    <location>
        <begin position="20"/>
        <end position="41"/>
    </location>
</feature>
<dbReference type="AlphaFoldDB" id="A0A653AA60"/>
<name>A0A653AA60_UNCDX</name>
<keyword evidence="1" id="KW-1133">Transmembrane helix</keyword>
<dbReference type="EMBL" id="UPXX01000029">
    <property type="protein sequence ID" value="VBB44885.1"/>
    <property type="molecule type" value="Genomic_DNA"/>
</dbReference>
<accession>A0A653AA60</accession>
<evidence type="ECO:0000256" key="1">
    <source>
        <dbReference type="SAM" id="Phobius"/>
    </source>
</evidence>
<gene>
    <name evidence="2" type="ORF">TRIP_B350064</name>
</gene>
<proteinExistence type="predicted"/>
<evidence type="ECO:0000313" key="2">
    <source>
        <dbReference type="EMBL" id="VBB44885.1"/>
    </source>
</evidence>
<keyword evidence="1" id="KW-0812">Transmembrane</keyword>